<reference evidence="1 2" key="1">
    <citation type="submission" date="2016-12" db="EMBL/GenBank/DDBJ databases">
        <title>The genomes of Aspergillus section Nigri reveals drivers in fungal speciation.</title>
        <authorList>
            <consortium name="DOE Joint Genome Institute"/>
            <person name="Vesth T.C."/>
            <person name="Nybo J."/>
            <person name="Theobald S."/>
            <person name="Brandl J."/>
            <person name="Frisvad J.C."/>
            <person name="Nielsen K.F."/>
            <person name="Lyhne E.K."/>
            <person name="Kogle M.E."/>
            <person name="Kuo A."/>
            <person name="Riley R."/>
            <person name="Clum A."/>
            <person name="Nolan M."/>
            <person name="Lipzen A."/>
            <person name="Salamov A."/>
            <person name="Henrissat B."/>
            <person name="Wiebenga A."/>
            <person name="De Vries R.P."/>
            <person name="Grigoriev I.V."/>
            <person name="Mortensen U.H."/>
            <person name="Andersen M.R."/>
            <person name="Baker S.E."/>
        </authorList>
    </citation>
    <scope>NUCLEOTIDE SEQUENCE [LARGE SCALE GENOMIC DNA]</scope>
    <source>
        <strain evidence="1 2">JOP 1030-1</strain>
    </source>
</reference>
<dbReference type="Proteomes" id="UP000248349">
    <property type="component" value="Unassembled WGS sequence"/>
</dbReference>
<dbReference type="AlphaFoldDB" id="A0A319AHE5"/>
<sequence length="108" mass="11974">MAEKWGRGGVEGNPFLRLSSNLPSGPSFNLSFFFFFSPIFFFSDQTTICPSSALTFAPLSNRKKGRTTVLSFTSPGFPRPPLSPYTHGKMFPQVDGTCCLAHRQCTRN</sequence>
<gene>
    <name evidence="1" type="ORF">BP01DRAFT_33188</name>
</gene>
<dbReference type="EMBL" id="KZ821229">
    <property type="protein sequence ID" value="PYH46022.1"/>
    <property type="molecule type" value="Genomic_DNA"/>
</dbReference>
<name>A0A319AHE5_9EURO</name>
<proteinExistence type="predicted"/>
<evidence type="ECO:0000313" key="2">
    <source>
        <dbReference type="Proteomes" id="UP000248349"/>
    </source>
</evidence>
<dbReference type="RefSeq" id="XP_025432004.1">
    <property type="nucleotide sequence ID" value="XM_025573062.1"/>
</dbReference>
<organism evidence="1 2">
    <name type="scientific">Aspergillus saccharolyticus JOP 1030-1</name>
    <dbReference type="NCBI Taxonomy" id="1450539"/>
    <lineage>
        <taxon>Eukaryota</taxon>
        <taxon>Fungi</taxon>
        <taxon>Dikarya</taxon>
        <taxon>Ascomycota</taxon>
        <taxon>Pezizomycotina</taxon>
        <taxon>Eurotiomycetes</taxon>
        <taxon>Eurotiomycetidae</taxon>
        <taxon>Eurotiales</taxon>
        <taxon>Aspergillaceae</taxon>
        <taxon>Aspergillus</taxon>
        <taxon>Aspergillus subgen. Circumdati</taxon>
    </lineage>
</organism>
<keyword evidence="2" id="KW-1185">Reference proteome</keyword>
<evidence type="ECO:0000313" key="1">
    <source>
        <dbReference type="EMBL" id="PYH46022.1"/>
    </source>
</evidence>
<accession>A0A319AHE5</accession>
<dbReference type="GeneID" id="37074290"/>
<protein>
    <submittedName>
        <fullName evidence="1">Uncharacterized protein</fullName>
    </submittedName>
</protein>